<dbReference type="Pfam" id="PF14772">
    <property type="entry name" value="NYD-SP28"/>
    <property type="match status" value="1"/>
</dbReference>
<evidence type="ECO:0000256" key="2">
    <source>
        <dbReference type="ARBA" id="ARBA00009688"/>
    </source>
</evidence>
<organism evidence="14 15">
    <name type="scientific">Scleropages formosus</name>
    <name type="common">Asian bonytongue</name>
    <name type="synonym">Osteoglossum formosum</name>
    <dbReference type="NCBI Taxonomy" id="113540"/>
    <lineage>
        <taxon>Eukaryota</taxon>
        <taxon>Metazoa</taxon>
        <taxon>Chordata</taxon>
        <taxon>Craniata</taxon>
        <taxon>Vertebrata</taxon>
        <taxon>Euteleostomi</taxon>
        <taxon>Actinopterygii</taxon>
        <taxon>Neopterygii</taxon>
        <taxon>Teleostei</taxon>
        <taxon>Osteoglossocephala</taxon>
        <taxon>Osteoglossomorpha</taxon>
        <taxon>Osteoglossiformes</taxon>
        <taxon>Osteoglossidae</taxon>
        <taxon>Scleropages</taxon>
    </lineage>
</organism>
<evidence type="ECO:0000256" key="9">
    <source>
        <dbReference type="ARBA" id="ARBA00046115"/>
    </source>
</evidence>
<comment type="function">
    <text evidence="9">Component of the nexin-dynein regulatory complex (N-DRC) a key regulator of ciliary/flagellar motility which maintains the alignment and integrity of the distal axoneme and regulates microtubule sliding in motile axonemes. Plays a critical role in the assembly of N-DRC and also stabilizes the assembly of multiple inner dynein arms and radial spokes. Coassembles with CCDC65/DRC2 to form a central scaffold needed for assembly of the N-DRC and its attachment to the outer doublet microtubules.</text>
</comment>
<evidence type="ECO:0000313" key="15">
    <source>
        <dbReference type="Proteomes" id="UP000694397"/>
    </source>
</evidence>
<dbReference type="GO" id="GO:0060285">
    <property type="term" value="P:cilium-dependent cell motility"/>
    <property type="evidence" value="ECO:0007669"/>
    <property type="project" value="TreeGrafter"/>
</dbReference>
<evidence type="ECO:0000313" key="14">
    <source>
        <dbReference type="Ensembl" id="ENSSFOP00015055663.1"/>
    </source>
</evidence>
<evidence type="ECO:0000256" key="11">
    <source>
        <dbReference type="SAM" id="SignalP"/>
    </source>
</evidence>
<dbReference type="InterPro" id="IPR029440">
    <property type="entry name" value="DRC1_C"/>
</dbReference>
<evidence type="ECO:0000256" key="1">
    <source>
        <dbReference type="ARBA" id="ARBA00004611"/>
    </source>
</evidence>
<dbReference type="GO" id="GO:0005858">
    <property type="term" value="C:axonemal dynein complex"/>
    <property type="evidence" value="ECO:0007669"/>
    <property type="project" value="InterPro"/>
</dbReference>
<keyword evidence="7" id="KW-0966">Cell projection</keyword>
<sequence>MWWCSGFGLCLFSGGSGVRVLLGVPCSGLASCPGCAPVCHDPSSKEVGYALLIYQLLCACVPLVVQMQMCVNGGLRFVLCCEHDAHFVKLAVLLQRMTKLRKDGTELVTNIQVAADFRETQRRAQQKEATRHRLEKLEIQANGSLEKFEEISKGWDTAMQKNFTRELQEALDSQQQLCTLLLEDKDKLINDLQQELKTNYDQYKKDLKKQAQDVELLVEKMDEQIKNLSKSYRKELDLIETVFDQDRNALLSSNRKKWEQMAKERYDKELQYLLQRMKKVEEYEVLLQQLRIEDAEEYNKIKIKLDTDVQILKQELKQLKVTLQQNQEKLEYNFQVLKKREEENTITKCQQKRKINRLQDIKNNLKIRCEKQGKQSREEYKALGDDYKRIMQEYEDMQKKMRHFVTTDARTFKDIWLMNESEVKELVERALQTDRLVHEQQLAMPWVQPPLPFLEGDPTRFHGYSQRASRKKLLKSTRDDAEAAAYWEAMANIIPESKLQIWSALEMALEKYYIALNDRSKLLVETQSLQKQNMELKILLQQCISSKVRGRPSPTVGVNAV</sequence>
<dbReference type="InterPro" id="IPR039750">
    <property type="entry name" value="DRC1/DRC2"/>
</dbReference>
<protein>
    <recommendedName>
        <fullName evidence="3">Dynein regulatory complex protein 1</fullName>
    </recommendedName>
    <alternativeName>
        <fullName evidence="8">Coiled-coil domain-containing protein 164</fullName>
    </alternativeName>
</protein>
<dbReference type="Ensembl" id="ENSSFOT00015070341.1">
    <property type="protein sequence ID" value="ENSSFOP00015055663.1"/>
    <property type="gene ID" value="ENSSFOG00015032400.1"/>
</dbReference>
<dbReference type="GO" id="GO:0070286">
    <property type="term" value="P:axonemal dynein complex assembly"/>
    <property type="evidence" value="ECO:0007669"/>
    <property type="project" value="InterPro"/>
</dbReference>
<evidence type="ECO:0000259" key="12">
    <source>
        <dbReference type="Pfam" id="PF14772"/>
    </source>
</evidence>
<keyword evidence="5 10" id="KW-0175">Coiled coil</keyword>
<proteinExistence type="inferred from homology"/>
<feature type="chain" id="PRO_5034466928" description="Dynein regulatory complex protein 1" evidence="11">
    <location>
        <begin position="18"/>
        <end position="561"/>
    </location>
</feature>
<comment type="subcellular location">
    <subcellularLocation>
        <location evidence="1">Cytoplasm</location>
        <location evidence="1">Cytoskeleton</location>
        <location evidence="1">Flagellum axoneme</location>
    </subcellularLocation>
</comment>
<evidence type="ECO:0000256" key="10">
    <source>
        <dbReference type="SAM" id="Coils"/>
    </source>
</evidence>
<keyword evidence="6" id="KW-0969">Cilium</keyword>
<dbReference type="OrthoDB" id="10260459at2759"/>
<dbReference type="PANTHER" id="PTHR21625:SF1">
    <property type="entry name" value="DYNEIN REGULATORY COMPLEX PROTEIN 1"/>
    <property type="match status" value="1"/>
</dbReference>
<keyword evidence="4" id="KW-0282">Flagellum</keyword>
<keyword evidence="11" id="KW-0732">Signal</keyword>
<evidence type="ECO:0000256" key="8">
    <source>
        <dbReference type="ARBA" id="ARBA00031554"/>
    </source>
</evidence>
<reference evidence="14" key="2">
    <citation type="submission" date="2025-08" db="UniProtKB">
        <authorList>
            <consortium name="Ensembl"/>
        </authorList>
    </citation>
    <scope>IDENTIFICATION</scope>
</reference>
<dbReference type="InterPro" id="IPR039505">
    <property type="entry name" value="DRC1/2_N"/>
</dbReference>
<feature type="domain" description="Dynein regulatory complex protein 1/2 N-terminal" evidence="12">
    <location>
        <begin position="113"/>
        <end position="214"/>
    </location>
</feature>
<feature type="signal peptide" evidence="11">
    <location>
        <begin position="1"/>
        <end position="17"/>
    </location>
</feature>
<dbReference type="PANTHER" id="PTHR21625">
    <property type="entry name" value="NYD-SP28 PROTEIN"/>
    <property type="match status" value="1"/>
</dbReference>
<feature type="coiled-coil region" evidence="10">
    <location>
        <begin position="302"/>
        <end position="400"/>
    </location>
</feature>
<evidence type="ECO:0000256" key="6">
    <source>
        <dbReference type="ARBA" id="ARBA00023069"/>
    </source>
</evidence>
<dbReference type="GeneTree" id="ENSGT00940000153804"/>
<comment type="similarity">
    <text evidence="2">Belongs to the DRC1 family.</text>
</comment>
<dbReference type="Pfam" id="PF14775">
    <property type="entry name" value="NYD-SP28_assoc"/>
    <property type="match status" value="1"/>
</dbReference>
<accession>A0A8C9TM40</accession>
<reference evidence="14 15" key="1">
    <citation type="submission" date="2019-04" db="EMBL/GenBank/DDBJ databases">
        <authorList>
            <consortium name="Wellcome Sanger Institute Data Sharing"/>
        </authorList>
    </citation>
    <scope>NUCLEOTIDE SEQUENCE [LARGE SCALE GENOMIC DNA]</scope>
</reference>
<dbReference type="Proteomes" id="UP000694397">
    <property type="component" value="Chromosome 5"/>
</dbReference>
<evidence type="ECO:0000256" key="5">
    <source>
        <dbReference type="ARBA" id="ARBA00023054"/>
    </source>
</evidence>
<name>A0A8C9TM40_SCLFO</name>
<feature type="coiled-coil region" evidence="10">
    <location>
        <begin position="193"/>
        <end position="231"/>
    </location>
</feature>
<evidence type="ECO:0000259" key="13">
    <source>
        <dbReference type="Pfam" id="PF14775"/>
    </source>
</evidence>
<gene>
    <name evidence="14" type="primary">DRC1</name>
    <name evidence="14" type="synonym">LOC108935924</name>
</gene>
<reference evidence="14" key="3">
    <citation type="submission" date="2025-09" db="UniProtKB">
        <authorList>
            <consortium name="Ensembl"/>
        </authorList>
    </citation>
    <scope>IDENTIFICATION</scope>
</reference>
<evidence type="ECO:0000256" key="3">
    <source>
        <dbReference type="ARBA" id="ARBA00013815"/>
    </source>
</evidence>
<dbReference type="GO" id="GO:0003352">
    <property type="term" value="P:regulation of cilium movement"/>
    <property type="evidence" value="ECO:0007669"/>
    <property type="project" value="TreeGrafter"/>
</dbReference>
<evidence type="ECO:0000256" key="4">
    <source>
        <dbReference type="ARBA" id="ARBA00022846"/>
    </source>
</evidence>
<keyword evidence="15" id="KW-1185">Reference proteome</keyword>
<feature type="domain" description="Dynein regulatory complex protein 1 C-terminal" evidence="13">
    <location>
        <begin position="485"/>
        <end position="543"/>
    </location>
</feature>
<evidence type="ECO:0000256" key="7">
    <source>
        <dbReference type="ARBA" id="ARBA00023273"/>
    </source>
</evidence>
<dbReference type="AlphaFoldDB" id="A0A8C9TM40"/>